<protein>
    <submittedName>
        <fullName evidence="2">Glycerophosphoryl diester phosphodiesterase</fullName>
    </submittedName>
</protein>
<sequence length="242" mass="28350">MTKIIAHRGASKYAPENTRASFELAYQMNVDGIETDVQLSKDGIPVLFHDEKIKRTARKRGYIQEYTYNELKTMDVGSWFGNEYNGEFIMSLEEFLLWIADKPLLLHLELKNNQIDYPHLEILTYNLVERYGLLDRTFFSTFSTRSIQRLNKISTDTNIGWLTNKSRHQLPLFSRSLGANAIHIKYRLLQPKLVQQAKTENMPLRVYTVNKLKHIHLCFQYKCDSIFTDVPDVAKTIYQSYL</sequence>
<accession>A0ABQ5TPI3</accession>
<keyword evidence="3" id="KW-1185">Reference proteome</keyword>
<dbReference type="Pfam" id="PF03009">
    <property type="entry name" value="GDPD"/>
    <property type="match status" value="1"/>
</dbReference>
<dbReference type="Gene3D" id="3.20.20.190">
    <property type="entry name" value="Phosphatidylinositol (PI) phosphodiesterase"/>
    <property type="match status" value="1"/>
</dbReference>
<dbReference type="PANTHER" id="PTHR46211:SF1">
    <property type="entry name" value="GLYCEROPHOSPHODIESTER PHOSPHODIESTERASE, CYTOPLASMIC"/>
    <property type="match status" value="1"/>
</dbReference>
<dbReference type="SUPFAM" id="SSF51695">
    <property type="entry name" value="PLC-like phosphodiesterases"/>
    <property type="match status" value="1"/>
</dbReference>
<evidence type="ECO:0000313" key="3">
    <source>
        <dbReference type="Proteomes" id="UP001275436"/>
    </source>
</evidence>
<proteinExistence type="predicted"/>
<reference evidence="2 3" key="1">
    <citation type="submission" date="2023-02" db="EMBL/GenBank/DDBJ databases">
        <title>Oceanobacillus kimchii IFOP_LL358 isolated form Alexandrium catenella lab strain.</title>
        <authorList>
            <person name="Gajardo G."/>
            <person name="Ueki S."/>
            <person name="Maruyama F."/>
        </authorList>
    </citation>
    <scope>NUCLEOTIDE SEQUENCE [LARGE SCALE GENOMIC DNA]</scope>
    <source>
        <strain evidence="2 3">IFOP_LL358</strain>
    </source>
</reference>
<dbReference type="InterPro" id="IPR030395">
    <property type="entry name" value="GP_PDE_dom"/>
</dbReference>
<feature type="domain" description="GP-PDE" evidence="1">
    <location>
        <begin position="2"/>
        <end position="238"/>
    </location>
</feature>
<organism evidence="2 3">
    <name type="scientific">Oceanobacillus kimchii</name>
    <dbReference type="NCBI Taxonomy" id="746691"/>
    <lineage>
        <taxon>Bacteria</taxon>
        <taxon>Bacillati</taxon>
        <taxon>Bacillota</taxon>
        <taxon>Bacilli</taxon>
        <taxon>Bacillales</taxon>
        <taxon>Bacillaceae</taxon>
        <taxon>Oceanobacillus</taxon>
    </lineage>
</organism>
<dbReference type="InterPro" id="IPR017946">
    <property type="entry name" value="PLC-like_Pdiesterase_TIM-brl"/>
</dbReference>
<dbReference type="EMBL" id="BSKO01000001">
    <property type="protein sequence ID" value="GLO66507.1"/>
    <property type="molecule type" value="Genomic_DNA"/>
</dbReference>
<evidence type="ECO:0000259" key="1">
    <source>
        <dbReference type="PROSITE" id="PS51704"/>
    </source>
</evidence>
<comment type="caution">
    <text evidence="2">The sequence shown here is derived from an EMBL/GenBank/DDBJ whole genome shotgun (WGS) entry which is preliminary data.</text>
</comment>
<dbReference type="PANTHER" id="PTHR46211">
    <property type="entry name" value="GLYCEROPHOSPHORYL DIESTER PHOSPHODIESTERASE"/>
    <property type="match status" value="1"/>
</dbReference>
<dbReference type="RefSeq" id="WP_017796968.1">
    <property type="nucleotide sequence ID" value="NZ_BSKO01000001.1"/>
</dbReference>
<dbReference type="PROSITE" id="PS51704">
    <property type="entry name" value="GP_PDE"/>
    <property type="match status" value="1"/>
</dbReference>
<dbReference type="Proteomes" id="UP001275436">
    <property type="component" value="Unassembled WGS sequence"/>
</dbReference>
<gene>
    <name evidence="2" type="primary">glpQ</name>
    <name evidence="2" type="ORF">MACH08_22910</name>
</gene>
<evidence type="ECO:0000313" key="2">
    <source>
        <dbReference type="EMBL" id="GLO66507.1"/>
    </source>
</evidence>
<name>A0ABQ5TPI3_9BACI</name>